<dbReference type="InterPro" id="IPR037171">
    <property type="entry name" value="NagB/RpiA_transferase-like"/>
</dbReference>
<comment type="caution">
    <text evidence="5">The sequence shown here is derived from an EMBL/GenBank/DDBJ whole genome shotgun (WGS) entry which is preliminary data.</text>
</comment>
<comment type="similarity">
    <text evidence="1">Belongs to the acetyl-CoA hydrolase/transferase family.</text>
</comment>
<evidence type="ECO:0000256" key="1">
    <source>
        <dbReference type="ARBA" id="ARBA00009632"/>
    </source>
</evidence>
<dbReference type="AlphaFoldDB" id="A0ABC9TYH8"/>
<feature type="domain" description="Acetyl-CoA hydrolase/transferase C-terminal" evidence="4">
    <location>
        <begin position="277"/>
        <end position="428"/>
    </location>
</feature>
<feature type="domain" description="Acetyl-CoA hydrolase/transferase N-terminal" evidence="3">
    <location>
        <begin position="25"/>
        <end position="186"/>
    </location>
</feature>
<evidence type="ECO:0000259" key="3">
    <source>
        <dbReference type="Pfam" id="PF02550"/>
    </source>
</evidence>
<protein>
    <submittedName>
        <fullName evidence="5">Butyryl-CoA:acetate CoA-transferase</fullName>
    </submittedName>
</protein>
<name>A0ABC9TYH8_CLOSY</name>
<dbReference type="InterPro" id="IPR026888">
    <property type="entry name" value="AcetylCoA_hyd_C"/>
</dbReference>
<proteinExistence type="inferred from homology"/>
<dbReference type="EMBL" id="AWSU01000160">
    <property type="protein sequence ID" value="ERI77295.1"/>
    <property type="molecule type" value="Genomic_DNA"/>
</dbReference>
<evidence type="ECO:0000313" key="5">
    <source>
        <dbReference type="EMBL" id="ERI77295.1"/>
    </source>
</evidence>
<dbReference type="Gene3D" id="3.40.1080.20">
    <property type="entry name" value="Acetyl-CoA hydrolase/transferase C-terminal domain"/>
    <property type="match status" value="1"/>
</dbReference>
<dbReference type="PANTHER" id="PTHR21432:SF20">
    <property type="entry name" value="ACETYL-COA HYDROLASE"/>
    <property type="match status" value="1"/>
</dbReference>
<dbReference type="InterPro" id="IPR003702">
    <property type="entry name" value="ActCoA_hydro_N"/>
</dbReference>
<organism evidence="5 6">
    <name type="scientific">[Clostridium] symbiosum ATCC 14940</name>
    <dbReference type="NCBI Taxonomy" id="411472"/>
    <lineage>
        <taxon>Bacteria</taxon>
        <taxon>Bacillati</taxon>
        <taxon>Bacillota</taxon>
        <taxon>Clostridia</taxon>
        <taxon>Lachnospirales</taxon>
        <taxon>Lachnospiraceae</taxon>
        <taxon>Otoolea</taxon>
    </lineage>
</organism>
<accession>A0ABC9TYH8</accession>
<dbReference type="Gene3D" id="3.40.1080.10">
    <property type="entry name" value="Glutaconate Coenzyme A-transferase"/>
    <property type="match status" value="1"/>
</dbReference>
<evidence type="ECO:0000259" key="4">
    <source>
        <dbReference type="Pfam" id="PF13336"/>
    </source>
</evidence>
<dbReference type="Pfam" id="PF02550">
    <property type="entry name" value="AcetylCoA_hydro"/>
    <property type="match status" value="1"/>
</dbReference>
<evidence type="ECO:0000313" key="6">
    <source>
        <dbReference type="Proteomes" id="UP000016491"/>
    </source>
</evidence>
<evidence type="ECO:0000256" key="2">
    <source>
        <dbReference type="ARBA" id="ARBA00022679"/>
    </source>
</evidence>
<dbReference type="Gene3D" id="3.30.750.70">
    <property type="entry name" value="4-hydroxybutyrate coenzyme like domains"/>
    <property type="match status" value="1"/>
</dbReference>
<sequence>MEEGITMSFKELYQSKKMDADQALNLIRSGDRVVVGHACAEPSYLLDVLTEKAEQYENVEIVHMVAMGTAGYCAPGMEKHFRHNSLFVGGSTRKAVAEGRGDFTPCFFSEIPKLFKNGSLPVDAALIQTAPPDENGNLSLGISVDYTLQAAKSAKTVIVQVNPQMPVTFGGTIHISDVTAVVEHDAPLLTLEPPVIGDVELAIGANCAGLIRDGDTLQLGIGAIPDAVLRFLGDKKDLGIHSEMFSDGVVELAEAGVITNRLKKTNPGKYVASFLMGTRKLYDFVDGNPDVAMLPVDYVNNPVEVMKEDNIVSVNSCVQIDLMGQAASESVGLTQISGVGGQVDFVRGAAMAANGRSILAFPSTAAKGKISKIVPLLDEGAAVTTSRNDIDYAVTEYGIAKLKGRTLRQRALALIEIAHPDFRDGLRKVFEERFPGRRP</sequence>
<dbReference type="InterPro" id="IPR046433">
    <property type="entry name" value="ActCoA_hydro"/>
</dbReference>
<dbReference type="InterPro" id="IPR038460">
    <property type="entry name" value="AcetylCoA_hyd_C_sf"/>
</dbReference>
<dbReference type="PANTHER" id="PTHR21432">
    <property type="entry name" value="ACETYL-COA HYDROLASE-RELATED"/>
    <property type="match status" value="1"/>
</dbReference>
<dbReference type="SUPFAM" id="SSF100950">
    <property type="entry name" value="NagB/RpiA/CoA transferase-like"/>
    <property type="match status" value="2"/>
</dbReference>
<gene>
    <name evidence="5" type="ORF">CLOSYM_02084</name>
</gene>
<dbReference type="Proteomes" id="UP000016491">
    <property type="component" value="Unassembled WGS sequence"/>
</dbReference>
<keyword evidence="2" id="KW-0808">Transferase</keyword>
<dbReference type="GO" id="GO:0016740">
    <property type="term" value="F:transferase activity"/>
    <property type="evidence" value="ECO:0007669"/>
    <property type="project" value="UniProtKB-KW"/>
</dbReference>
<dbReference type="Pfam" id="PF13336">
    <property type="entry name" value="AcetylCoA_hyd_C"/>
    <property type="match status" value="1"/>
</dbReference>
<reference evidence="5 6" key="1">
    <citation type="submission" date="2013-07" db="EMBL/GenBank/DDBJ databases">
        <authorList>
            <person name="Weinstock G."/>
            <person name="Sodergren E."/>
            <person name="Wylie T."/>
            <person name="Fulton L."/>
            <person name="Fulton R."/>
            <person name="Fronick C."/>
            <person name="O'Laughlin M."/>
            <person name="Godfrey J."/>
            <person name="Miner T."/>
            <person name="Herter B."/>
            <person name="Appelbaum E."/>
            <person name="Cordes M."/>
            <person name="Lek S."/>
            <person name="Wollam A."/>
            <person name="Pepin K.H."/>
            <person name="Palsikar V.B."/>
            <person name="Mitreva M."/>
            <person name="Wilson R.K."/>
        </authorList>
    </citation>
    <scope>NUCLEOTIDE SEQUENCE [LARGE SCALE GENOMIC DNA]</scope>
    <source>
        <strain evidence="5 6">ATCC 14940</strain>
    </source>
</reference>